<dbReference type="InterPro" id="IPR029058">
    <property type="entry name" value="AB_hydrolase_fold"/>
</dbReference>
<feature type="domain" description="AB hydrolase-1" evidence="1">
    <location>
        <begin position="33"/>
        <end position="153"/>
    </location>
</feature>
<organism evidence="2 3">
    <name type="scientific">Gaopeijia maritima</name>
    <dbReference type="NCBI Taxonomy" id="3119007"/>
    <lineage>
        <taxon>Bacteria</taxon>
        <taxon>Pseudomonadati</taxon>
        <taxon>Gemmatimonadota</taxon>
        <taxon>Longimicrobiia</taxon>
        <taxon>Gaopeijiales</taxon>
        <taxon>Gaopeijiaceae</taxon>
        <taxon>Gaopeijia</taxon>
    </lineage>
</organism>
<proteinExistence type="predicted"/>
<dbReference type="Pfam" id="PF00561">
    <property type="entry name" value="Abhydrolase_1"/>
    <property type="match status" value="1"/>
</dbReference>
<comment type="caution">
    <text evidence="2">The sequence shown here is derived from an EMBL/GenBank/DDBJ whole genome shotgun (WGS) entry which is preliminary data.</text>
</comment>
<dbReference type="EMBL" id="JBBHLI010000014">
    <property type="protein sequence ID" value="MEK9502681.1"/>
    <property type="molecule type" value="Genomic_DNA"/>
</dbReference>
<dbReference type="Proteomes" id="UP001484239">
    <property type="component" value="Unassembled WGS sequence"/>
</dbReference>
<evidence type="ECO:0000313" key="2">
    <source>
        <dbReference type="EMBL" id="MEK9502681.1"/>
    </source>
</evidence>
<sequence>MADRLRESAFHFGPGAKLVGVLTEPAHPRPGAPVVVILNAGIIHRVGPHRLHVRIARHLARLGYPAVRIDQGGVGDSRPIGGSSADGEALASVRAALDHVAGLELADSVVLFGLCAGAGYGLQAAAADDRVAGAVLLDPPGLAPTTRHLVSRIARTAVRPEVWVRMVKGQYGLTERVARRLGGSPKAEEVAEPAAERPSQRDTVLAMLRTLDERGARVFLGVTAARKANYSYANQIFDLFPELDLERMIDPRMYDESDHTFPREADRRQLESDVAEWMEGFAR</sequence>
<keyword evidence="3" id="KW-1185">Reference proteome</keyword>
<accession>A0ABU9ED57</accession>
<name>A0ABU9ED57_9BACT</name>
<dbReference type="GO" id="GO:0016787">
    <property type="term" value="F:hydrolase activity"/>
    <property type="evidence" value="ECO:0007669"/>
    <property type="project" value="UniProtKB-KW"/>
</dbReference>
<dbReference type="SUPFAM" id="SSF53474">
    <property type="entry name" value="alpha/beta-Hydrolases"/>
    <property type="match status" value="1"/>
</dbReference>
<evidence type="ECO:0000259" key="1">
    <source>
        <dbReference type="Pfam" id="PF00561"/>
    </source>
</evidence>
<dbReference type="InterPro" id="IPR000073">
    <property type="entry name" value="AB_hydrolase_1"/>
</dbReference>
<reference evidence="2 3" key="1">
    <citation type="submission" date="2024-02" db="EMBL/GenBank/DDBJ databases">
        <title>A novel Gemmatimonadota bacterium.</title>
        <authorList>
            <person name="Du Z.-J."/>
            <person name="Ye Y.-Q."/>
        </authorList>
    </citation>
    <scope>NUCLEOTIDE SEQUENCE [LARGE SCALE GENOMIC DNA]</scope>
    <source>
        <strain evidence="2 3">DH-20</strain>
    </source>
</reference>
<dbReference type="RefSeq" id="WP_405279201.1">
    <property type="nucleotide sequence ID" value="NZ_CP144380.1"/>
</dbReference>
<keyword evidence="2" id="KW-0378">Hydrolase</keyword>
<dbReference type="Gene3D" id="3.40.50.1820">
    <property type="entry name" value="alpha/beta hydrolase"/>
    <property type="match status" value="1"/>
</dbReference>
<evidence type="ECO:0000313" key="3">
    <source>
        <dbReference type="Proteomes" id="UP001484239"/>
    </source>
</evidence>
<protein>
    <submittedName>
        <fullName evidence="2">Alpha/beta fold hydrolase</fullName>
    </submittedName>
</protein>
<gene>
    <name evidence="2" type="ORF">WI372_16925</name>
</gene>